<proteinExistence type="predicted"/>
<feature type="transmembrane region" description="Helical" evidence="1">
    <location>
        <begin position="121"/>
        <end position="140"/>
    </location>
</feature>
<evidence type="ECO:0000313" key="3">
    <source>
        <dbReference type="Proteomes" id="UP001235030"/>
    </source>
</evidence>
<dbReference type="InterPro" id="IPR006750">
    <property type="entry name" value="YdcZ"/>
</dbReference>
<dbReference type="RefSeq" id="WP_228106413.1">
    <property type="nucleotide sequence ID" value="NZ_CP101637.1"/>
</dbReference>
<keyword evidence="1" id="KW-1133">Transmembrane helix</keyword>
<feature type="transmembrane region" description="Helical" evidence="1">
    <location>
        <begin position="68"/>
        <end position="88"/>
    </location>
</feature>
<gene>
    <name evidence="2" type="ORF">TEMA_28800</name>
</gene>
<evidence type="ECO:0000256" key="1">
    <source>
        <dbReference type="SAM" id="Phobius"/>
    </source>
</evidence>
<name>A0ABY9Q5Y6_9FIRM</name>
<keyword evidence="1" id="KW-0812">Transmembrane</keyword>
<sequence length="150" mass="16218">MIYILFAILCGISNVLSRSVNFVLSKKIGMYQSTLFNYIFGLSGSFLLLLISGETFKLLASSSYGAPWFVYAGGLLGVVVVTMLSFLSSKVSSFYLTLLLFVGQLFTGIIIDALSTGKISFYQVIGGALVVLGLTYNLYIDKINSKTVSA</sequence>
<evidence type="ECO:0000313" key="2">
    <source>
        <dbReference type="EMBL" id="WMT82465.1"/>
    </source>
</evidence>
<accession>A0ABY9Q5Y6</accession>
<keyword evidence="3" id="KW-1185">Reference proteome</keyword>
<organism evidence="2 3">
    <name type="scientific">Terrisporobacter mayombei</name>
    <dbReference type="NCBI Taxonomy" id="1541"/>
    <lineage>
        <taxon>Bacteria</taxon>
        <taxon>Bacillati</taxon>
        <taxon>Bacillota</taxon>
        <taxon>Clostridia</taxon>
        <taxon>Peptostreptococcales</taxon>
        <taxon>Peptostreptococcaceae</taxon>
        <taxon>Terrisporobacter</taxon>
    </lineage>
</organism>
<dbReference type="Proteomes" id="UP001235030">
    <property type="component" value="Chromosome"/>
</dbReference>
<evidence type="ECO:0008006" key="4">
    <source>
        <dbReference type="Google" id="ProtNLM"/>
    </source>
</evidence>
<dbReference type="Pfam" id="PF04657">
    <property type="entry name" value="DMT_YdcZ"/>
    <property type="match status" value="1"/>
</dbReference>
<feature type="transmembrane region" description="Helical" evidence="1">
    <location>
        <begin position="36"/>
        <end position="56"/>
    </location>
</feature>
<reference evidence="2 3" key="1">
    <citation type="submission" date="2022-07" db="EMBL/GenBank/DDBJ databases">
        <title>Genome sequence of Terrisporobacter mayombei DSM6539.</title>
        <authorList>
            <person name="Boeer T."/>
            <person name="Bengelsdorf F.R."/>
            <person name="Daniel R."/>
            <person name="Poehlein A."/>
        </authorList>
    </citation>
    <scope>NUCLEOTIDE SEQUENCE [LARGE SCALE GENOMIC DNA]</scope>
    <source>
        <strain evidence="2 3">DSM 6539</strain>
    </source>
</reference>
<dbReference type="PANTHER" id="PTHR34821">
    <property type="entry name" value="INNER MEMBRANE PROTEIN YDCZ"/>
    <property type="match status" value="1"/>
</dbReference>
<dbReference type="EMBL" id="CP101637">
    <property type="protein sequence ID" value="WMT82465.1"/>
    <property type="molecule type" value="Genomic_DNA"/>
</dbReference>
<dbReference type="PANTHER" id="PTHR34821:SF2">
    <property type="entry name" value="INNER MEMBRANE PROTEIN YDCZ"/>
    <property type="match status" value="1"/>
</dbReference>
<keyword evidence="1" id="KW-0472">Membrane</keyword>
<feature type="transmembrane region" description="Helical" evidence="1">
    <location>
        <begin position="94"/>
        <end position="114"/>
    </location>
</feature>
<protein>
    <recommendedName>
        <fullName evidence="4">EamA-like transporter family protein</fullName>
    </recommendedName>
</protein>